<dbReference type="PANTHER" id="PTHR42923">
    <property type="entry name" value="PROTOPORPHYRINOGEN OXIDASE"/>
    <property type="match status" value="1"/>
</dbReference>
<dbReference type="InterPro" id="IPR036188">
    <property type="entry name" value="FAD/NAD-bd_sf"/>
</dbReference>
<keyword evidence="3" id="KW-1185">Reference proteome</keyword>
<dbReference type="SUPFAM" id="SSF54373">
    <property type="entry name" value="FAD-linked reductases, C-terminal domain"/>
    <property type="match status" value="1"/>
</dbReference>
<dbReference type="EMBL" id="RBKS01000001">
    <property type="protein sequence ID" value="RKR75736.1"/>
    <property type="molecule type" value="Genomic_DNA"/>
</dbReference>
<dbReference type="InterPro" id="IPR050464">
    <property type="entry name" value="Zeta_carotene_desat/Oxidored"/>
</dbReference>
<organism evidence="2 3">
    <name type="scientific">Frondihabitans australicus</name>
    <dbReference type="NCBI Taxonomy" id="386892"/>
    <lineage>
        <taxon>Bacteria</taxon>
        <taxon>Bacillati</taxon>
        <taxon>Actinomycetota</taxon>
        <taxon>Actinomycetes</taxon>
        <taxon>Micrococcales</taxon>
        <taxon>Microbacteriaceae</taxon>
        <taxon>Frondihabitans</taxon>
    </lineage>
</organism>
<accession>A0A495IKQ9</accession>
<dbReference type="GO" id="GO:0016491">
    <property type="term" value="F:oxidoreductase activity"/>
    <property type="evidence" value="ECO:0007669"/>
    <property type="project" value="InterPro"/>
</dbReference>
<evidence type="ECO:0000259" key="1">
    <source>
        <dbReference type="Pfam" id="PF01593"/>
    </source>
</evidence>
<dbReference type="AlphaFoldDB" id="A0A495IKQ9"/>
<dbReference type="SUPFAM" id="SSF51905">
    <property type="entry name" value="FAD/NAD(P)-binding domain"/>
    <property type="match status" value="1"/>
</dbReference>
<dbReference type="Proteomes" id="UP000280008">
    <property type="component" value="Unassembled WGS sequence"/>
</dbReference>
<comment type="caution">
    <text evidence="2">The sequence shown here is derived from an EMBL/GenBank/DDBJ whole genome shotgun (WGS) entry which is preliminary data.</text>
</comment>
<dbReference type="Pfam" id="PF01593">
    <property type="entry name" value="Amino_oxidase"/>
    <property type="match status" value="1"/>
</dbReference>
<reference evidence="2 3" key="1">
    <citation type="submission" date="2018-10" db="EMBL/GenBank/DDBJ databases">
        <title>Sequencing the genomes of 1000 actinobacteria strains.</title>
        <authorList>
            <person name="Klenk H.-P."/>
        </authorList>
    </citation>
    <scope>NUCLEOTIDE SEQUENCE [LARGE SCALE GENOMIC DNA]</scope>
    <source>
        <strain evidence="2 3">DSM 17894</strain>
    </source>
</reference>
<dbReference type="Gene3D" id="1.10.3110.10">
    <property type="entry name" value="protoporphyrinogen ix oxidase, domain 3"/>
    <property type="match status" value="1"/>
</dbReference>
<evidence type="ECO:0000313" key="3">
    <source>
        <dbReference type="Proteomes" id="UP000280008"/>
    </source>
</evidence>
<protein>
    <submittedName>
        <fullName evidence="2">Oxygen-dependent protoporphyrinogen oxidase</fullName>
    </submittedName>
</protein>
<dbReference type="InterPro" id="IPR002937">
    <property type="entry name" value="Amino_oxidase"/>
</dbReference>
<dbReference type="Gene3D" id="3.50.50.60">
    <property type="entry name" value="FAD/NAD(P)-binding domain"/>
    <property type="match status" value="1"/>
</dbReference>
<dbReference type="RefSeq" id="WP_281270817.1">
    <property type="nucleotide sequence ID" value="NZ_RBKS01000001.1"/>
</dbReference>
<feature type="domain" description="Amine oxidase" evidence="1">
    <location>
        <begin position="26"/>
        <end position="422"/>
    </location>
</feature>
<sequence>MSDAEPQFGERLPKGAFDVIVVGGGVAGLVVARDLGKAGRRVLLLEGSGRLGGEVRRHTVAGIDLDAGAESFATRGDTIARLATQLGLGNDIVTPDPRGAWVVEADGAAFPLPKTGLLGIPGTALAQDVIDVIGTKAAMRAEMDSLLPGPVGAKEQKLGALVRRRMGDAVLERLVAPVVMGVHSAHPDDLDVDRVAPGLRAQLLKQNSLARAVREMRALAPAGSAVGGIRYGMARLVDELVADLETYGVEVRLGARVRSYDPGSVTLDSGERIAGGAVVVALGARDAAVLDGSASTTGSTSPQEPQVGLITLVTLVVDDPALDAGPRGTGVLIAPGAAEASGIRAKALTHASIKWAWVAERAEGKHVLRLSYDSPIVDRSTSDADLRAMATQDAGLILGAPLAPSSVEGVARVEWDAPYRGTPASTPEGVLRVGGAVAGRGLAGVVKDAREKAASLLETGEESPILRTDL</sequence>
<proteinExistence type="predicted"/>
<dbReference type="Gene3D" id="3.90.660.20">
    <property type="entry name" value="Protoporphyrinogen oxidase, mitochondrial, domain 2"/>
    <property type="match status" value="1"/>
</dbReference>
<dbReference type="PANTHER" id="PTHR42923:SF3">
    <property type="entry name" value="PROTOPORPHYRINOGEN OXIDASE"/>
    <property type="match status" value="1"/>
</dbReference>
<evidence type="ECO:0000313" key="2">
    <source>
        <dbReference type="EMBL" id="RKR75736.1"/>
    </source>
</evidence>
<name>A0A495IKQ9_9MICO</name>
<gene>
    <name evidence="2" type="ORF">C8E83_2890</name>
</gene>